<keyword evidence="5" id="KW-0393">Immunoglobulin domain</keyword>
<evidence type="ECO:0000256" key="2">
    <source>
        <dbReference type="ARBA" id="ARBA00023136"/>
    </source>
</evidence>
<dbReference type="SUPFAM" id="SSF48726">
    <property type="entry name" value="Immunoglobulin"/>
    <property type="match status" value="3"/>
</dbReference>
<dbReference type="OMA" id="RWHHRRI"/>
<dbReference type="PANTHER" id="PTHR11640">
    <property type="entry name" value="NEPHRIN"/>
    <property type="match status" value="1"/>
</dbReference>
<keyword evidence="4" id="KW-0325">Glycoprotein</keyword>
<comment type="subcellular location">
    <subcellularLocation>
        <location evidence="1">Membrane</location>
        <topology evidence="1">Single-pass type I membrane protein</topology>
    </subcellularLocation>
</comment>
<feature type="transmembrane region" description="Helical" evidence="7">
    <location>
        <begin position="318"/>
        <end position="343"/>
    </location>
</feature>
<evidence type="ECO:0000256" key="1">
    <source>
        <dbReference type="ARBA" id="ARBA00004479"/>
    </source>
</evidence>
<dbReference type="InterPro" id="IPR036179">
    <property type="entry name" value="Ig-like_dom_sf"/>
</dbReference>
<sequence length="412" mass="46219">MKLFVVILLCLCFWMSSIASAQPVQKTVFVGVPVNFTCQQSESDHPTFVWYLDREAIRVHQSWYMPYPPVAIGPTGSRVKSSVVQISPQKSFNGSLLACRIIVNGKHRDEEWMLTVIEARSPSINESECSQPVIEGRNCTLTCRVNDNTDLAWYIDDKRQQDGVTSTSSTSGATSVLYFITSRWHHRRIVRCKSIYPDLTETPQQQIILNVLYPPTLVSGKSTNQQNTTLWCEADSNPPSKVIWFDPQGTQIPTGDRIHTVTFQKDGITQGYGNVTRSELTLDKTNASNGGAYKCKALNEFGMVEASIELFESNGKQLFFMIGIPLLIVSIGCTWLTIAAICYTRKKQSKGEKEAEDGEDPTYSTTNPEGSHGLTRWLSSVSSRTSKVERPSQPKESRDISRRPRLSLPRVY</sequence>
<dbReference type="OrthoDB" id="10012075at2759"/>
<proteinExistence type="predicted"/>
<evidence type="ECO:0000313" key="10">
    <source>
        <dbReference type="EnsemblMetazoa" id="XP_038053234.1"/>
    </source>
</evidence>
<dbReference type="InterPro" id="IPR003599">
    <property type="entry name" value="Ig_sub"/>
</dbReference>
<dbReference type="SMART" id="SM00409">
    <property type="entry name" value="IG"/>
    <property type="match status" value="2"/>
</dbReference>
<accession>A0A913ZPD7</accession>
<evidence type="ECO:0000256" key="3">
    <source>
        <dbReference type="ARBA" id="ARBA00023157"/>
    </source>
</evidence>
<dbReference type="InterPro" id="IPR013783">
    <property type="entry name" value="Ig-like_fold"/>
</dbReference>
<keyword evidence="3" id="KW-1015">Disulfide bond</keyword>
<dbReference type="InterPro" id="IPR007110">
    <property type="entry name" value="Ig-like_dom"/>
</dbReference>
<dbReference type="GeneID" id="119725721"/>
<evidence type="ECO:0000256" key="5">
    <source>
        <dbReference type="ARBA" id="ARBA00023319"/>
    </source>
</evidence>
<dbReference type="Pfam" id="PF07679">
    <property type="entry name" value="I-set"/>
    <property type="match status" value="1"/>
</dbReference>
<organism evidence="10 11">
    <name type="scientific">Patiria miniata</name>
    <name type="common">Bat star</name>
    <name type="synonym">Asterina miniata</name>
    <dbReference type="NCBI Taxonomy" id="46514"/>
    <lineage>
        <taxon>Eukaryota</taxon>
        <taxon>Metazoa</taxon>
        <taxon>Echinodermata</taxon>
        <taxon>Eleutherozoa</taxon>
        <taxon>Asterozoa</taxon>
        <taxon>Asteroidea</taxon>
        <taxon>Valvatacea</taxon>
        <taxon>Valvatida</taxon>
        <taxon>Asterinidae</taxon>
        <taxon>Patiria</taxon>
    </lineage>
</organism>
<dbReference type="RefSeq" id="XP_038053234.1">
    <property type="nucleotide sequence ID" value="XM_038197306.1"/>
</dbReference>
<name>A0A913ZPD7_PATMI</name>
<dbReference type="InterPro" id="IPR051275">
    <property type="entry name" value="Cell_adhesion_signaling"/>
</dbReference>
<keyword evidence="11" id="KW-1185">Reference proteome</keyword>
<evidence type="ECO:0000259" key="9">
    <source>
        <dbReference type="PROSITE" id="PS50835"/>
    </source>
</evidence>
<dbReference type="Proteomes" id="UP000887568">
    <property type="component" value="Unplaced"/>
</dbReference>
<feature type="region of interest" description="Disordered" evidence="6">
    <location>
        <begin position="349"/>
        <end position="412"/>
    </location>
</feature>
<keyword evidence="7" id="KW-0812">Transmembrane</keyword>
<reference evidence="10" key="1">
    <citation type="submission" date="2022-11" db="UniProtKB">
        <authorList>
            <consortium name="EnsemblMetazoa"/>
        </authorList>
    </citation>
    <scope>IDENTIFICATION</scope>
</reference>
<evidence type="ECO:0000256" key="8">
    <source>
        <dbReference type="SAM" id="SignalP"/>
    </source>
</evidence>
<evidence type="ECO:0000313" key="11">
    <source>
        <dbReference type="Proteomes" id="UP000887568"/>
    </source>
</evidence>
<feature type="chain" id="PRO_5037088096" description="Ig-like domain-containing protein" evidence="8">
    <location>
        <begin position="22"/>
        <end position="412"/>
    </location>
</feature>
<dbReference type="AlphaFoldDB" id="A0A913ZPD7"/>
<dbReference type="InterPro" id="IPR013098">
    <property type="entry name" value="Ig_I-set"/>
</dbReference>
<dbReference type="EnsemblMetazoa" id="XM_038197306.1">
    <property type="protein sequence ID" value="XP_038053234.1"/>
    <property type="gene ID" value="LOC119725721"/>
</dbReference>
<evidence type="ECO:0000256" key="6">
    <source>
        <dbReference type="SAM" id="MobiDB-lite"/>
    </source>
</evidence>
<dbReference type="GO" id="GO:0016020">
    <property type="term" value="C:membrane"/>
    <property type="evidence" value="ECO:0007669"/>
    <property type="project" value="UniProtKB-SubCell"/>
</dbReference>
<feature type="domain" description="Ig-like" evidence="9">
    <location>
        <begin position="122"/>
        <end position="192"/>
    </location>
</feature>
<evidence type="ECO:0000256" key="4">
    <source>
        <dbReference type="ARBA" id="ARBA00023180"/>
    </source>
</evidence>
<feature type="domain" description="Ig-like" evidence="9">
    <location>
        <begin position="197"/>
        <end position="309"/>
    </location>
</feature>
<dbReference type="Gene3D" id="2.60.40.10">
    <property type="entry name" value="Immunoglobulins"/>
    <property type="match status" value="2"/>
</dbReference>
<feature type="signal peptide" evidence="8">
    <location>
        <begin position="1"/>
        <end position="21"/>
    </location>
</feature>
<keyword evidence="8" id="KW-0732">Signal</keyword>
<keyword evidence="2 7" id="KW-0472">Membrane</keyword>
<feature type="compositionally biased region" description="Basic and acidic residues" evidence="6">
    <location>
        <begin position="386"/>
        <end position="402"/>
    </location>
</feature>
<keyword evidence="7" id="KW-1133">Transmembrane helix</keyword>
<dbReference type="PROSITE" id="PS50835">
    <property type="entry name" value="IG_LIKE"/>
    <property type="match status" value="2"/>
</dbReference>
<evidence type="ECO:0000256" key="7">
    <source>
        <dbReference type="SAM" id="Phobius"/>
    </source>
</evidence>
<protein>
    <recommendedName>
        <fullName evidence="9">Ig-like domain-containing protein</fullName>
    </recommendedName>
</protein>